<protein>
    <submittedName>
        <fullName evidence="3">Uncharacterized protein</fullName>
    </submittedName>
</protein>
<evidence type="ECO:0000313" key="2">
    <source>
        <dbReference type="EMBL" id="KAK8439548.1"/>
    </source>
</evidence>
<name>A0A2H0ZEI8_CANAR</name>
<dbReference type="Proteomes" id="UP000230249">
    <property type="component" value="Unassembled WGS sequence"/>
</dbReference>
<keyword evidence="4" id="KW-1185">Reference proteome</keyword>
<dbReference type="VEuPathDB" id="FungiDB:CJI96_0003938"/>
<comment type="caution">
    <text evidence="3">The sequence shown here is derived from an EMBL/GenBank/DDBJ whole genome shotgun (WGS) entry which is preliminary data.</text>
</comment>
<evidence type="ECO:0000313" key="4">
    <source>
        <dbReference type="Proteomes" id="UP000230249"/>
    </source>
</evidence>
<dbReference type="AlphaFoldDB" id="A0A2H0ZEI8"/>
<dbReference type="VEuPathDB" id="FungiDB:CJJ09_004204"/>
<evidence type="ECO:0000313" key="3">
    <source>
        <dbReference type="EMBL" id="PIS48456.1"/>
    </source>
</evidence>
<proteinExistence type="predicted"/>
<dbReference type="EMBL" id="PEKT03000004">
    <property type="protein sequence ID" value="KAK8439548.1"/>
    <property type="molecule type" value="Genomic_DNA"/>
</dbReference>
<gene>
    <name evidence="3" type="ORF">B9J08_005149</name>
    <name evidence="2" type="ORF">B9J08_04032</name>
</gene>
<dbReference type="InterPro" id="IPR012917">
    <property type="entry name" value="DUF3294"/>
</dbReference>
<accession>A0A2H0ZEI8</accession>
<dbReference type="VEuPathDB" id="FungiDB:B9J08_005149"/>
<keyword evidence="1" id="KW-0175">Coiled coil</keyword>
<reference evidence="2" key="4">
    <citation type="submission" date="2024-03" db="EMBL/GenBank/DDBJ databases">
        <title>Improved genome assembly of Candida auris strain B8441 and annotation of B11205.</title>
        <authorList>
            <person name="Cauldron N.C."/>
            <person name="Shea T."/>
            <person name="Cuomo C.A."/>
        </authorList>
    </citation>
    <scope>NUCLEOTIDE SEQUENCE</scope>
    <source>
        <strain evidence="2">B8441</strain>
    </source>
</reference>
<evidence type="ECO:0000256" key="1">
    <source>
        <dbReference type="SAM" id="Coils"/>
    </source>
</evidence>
<dbReference type="VEuPathDB" id="FungiDB:CJJ07_000224"/>
<reference evidence="2 4" key="3">
    <citation type="journal article" date="2018" name="Nat. Commun.">
        <title>Genomic insights into multidrug-resistance, mating and virulence in Candida auris and related emerging species.</title>
        <authorList>
            <person name="Munoz J.F."/>
            <person name="Gade L."/>
            <person name="Chow N.A."/>
            <person name="Loparev V.N."/>
            <person name="Juieng P."/>
            <person name="Berkow E.L."/>
            <person name="Farrer R.A."/>
            <person name="Litvintseva A.P."/>
            <person name="Cuomo C.A."/>
        </authorList>
    </citation>
    <scope>GENOME REANNOTATION</scope>
    <source>
        <strain evidence="2 4">B8441</strain>
    </source>
</reference>
<dbReference type="Pfam" id="PF07957">
    <property type="entry name" value="DUF3294"/>
    <property type="match status" value="1"/>
</dbReference>
<feature type="coiled-coil region" evidence="1">
    <location>
        <begin position="3"/>
        <end position="81"/>
    </location>
</feature>
<organism evidence="3">
    <name type="scientific">Candidozyma auris</name>
    <name type="common">Yeast</name>
    <name type="synonym">Candida auris</name>
    <dbReference type="NCBI Taxonomy" id="498019"/>
    <lineage>
        <taxon>Eukaryota</taxon>
        <taxon>Fungi</taxon>
        <taxon>Dikarya</taxon>
        <taxon>Ascomycota</taxon>
        <taxon>Saccharomycotina</taxon>
        <taxon>Pichiomycetes</taxon>
        <taxon>Metschnikowiaceae</taxon>
        <taxon>Candidozyma</taxon>
    </lineage>
</organism>
<reference evidence="3" key="2">
    <citation type="submission" date="2017-11" db="EMBL/GenBank/DDBJ databases">
        <title>Candida auris genome assembly and annotation.</title>
        <authorList>
            <person name="Munoz J.F."/>
            <person name="Gade L.G."/>
            <person name="Chow N.A."/>
            <person name="Litvintseva A.P."/>
            <person name="Loparev V.N."/>
            <person name="Cuomo C.A."/>
        </authorList>
    </citation>
    <scope>NUCLEOTIDE SEQUENCE</scope>
    <source>
        <strain evidence="3">B8441</strain>
    </source>
</reference>
<dbReference type="OrthoDB" id="4076200at2759"/>
<dbReference type="EMBL" id="PEKT02000010">
    <property type="protein sequence ID" value="PIS48456.1"/>
    <property type="molecule type" value="Genomic_DNA"/>
</dbReference>
<dbReference type="VEuPathDB" id="FungiDB:QG37_01337"/>
<dbReference type="OMA" id="ENFHIND"/>
<sequence>MSIEELNKRVDELTDLVKRQSEVIAKTGKQMMEYQVKDVKARMASLNSEQPKIDTDEFATNDDLVQLVTELQGQLDYLEDRNVKRVYNSHIATDADSSTPIAPLTNKDGEHPPDFYPKTLGELRDIDAASLLQLCEFFELIVENNNPEDIAELMKSEKLSKEELDRLINPKPKTLEEKLKGLKKEDEVELFDELARFLGVRIRRGNGW</sequence>
<reference evidence="3 4" key="1">
    <citation type="journal article" date="2017" name="Clin. Infect. Dis.">
        <title>Simultaneous emergence of multidrug-resistant Candida auris on 3 continents confirmed by whole-genome sequencing and epidemiological analyses.</title>
        <authorList>
            <person name="Lockhart S.R."/>
            <person name="Etienne K.A."/>
            <person name="Vallabhaneni S."/>
            <person name="Farooqi J."/>
            <person name="Chowdhary A."/>
            <person name="Govender N.P."/>
            <person name="Colombo A.L."/>
            <person name="Calvo B."/>
            <person name="Cuomo C.A."/>
            <person name="Desjardins C.A."/>
            <person name="Berkow E.L."/>
            <person name="Castanheira M."/>
            <person name="Magobo R.E."/>
            <person name="Jabeen K."/>
            <person name="Asghar R.J."/>
            <person name="Meis J.F."/>
            <person name="Jackson B."/>
            <person name="Chiller T."/>
            <person name="Litvintseva A.P."/>
        </authorList>
    </citation>
    <scope>NUCLEOTIDE SEQUENCE [LARGE SCALE GENOMIC DNA]</scope>
    <source>
        <strain evidence="3 4">B8441</strain>
    </source>
</reference>
<dbReference type="VEuPathDB" id="FungiDB:CJI97_005233"/>